<accession>A0AAP0J2N1</accession>
<protein>
    <recommendedName>
        <fullName evidence="2">AB hydrolase-1 domain-containing protein</fullName>
    </recommendedName>
</protein>
<feature type="signal peptide" evidence="1">
    <location>
        <begin position="1"/>
        <end position="21"/>
    </location>
</feature>
<evidence type="ECO:0000313" key="4">
    <source>
        <dbReference type="Proteomes" id="UP001419268"/>
    </source>
</evidence>
<reference evidence="3 4" key="1">
    <citation type="submission" date="2024-01" db="EMBL/GenBank/DDBJ databases">
        <title>Genome assemblies of Stephania.</title>
        <authorList>
            <person name="Yang L."/>
        </authorList>
    </citation>
    <scope>NUCLEOTIDE SEQUENCE [LARGE SCALE GENOMIC DNA]</scope>
    <source>
        <strain evidence="3">JXDWG</strain>
        <tissue evidence="3">Leaf</tissue>
    </source>
</reference>
<keyword evidence="4" id="KW-1185">Reference proteome</keyword>
<dbReference type="PANTHER" id="PTHR45763">
    <property type="entry name" value="HYDROLASE, ALPHA/BETA FOLD FAMILY PROTEIN, EXPRESSED-RELATED"/>
    <property type="match status" value="1"/>
</dbReference>
<sequence length="346" mass="39126">MFVNIAVVVVVGLLGWAYKAAVPPRPKICGSPNGPPVTSPRVTLSDGRHLAYKEMGVSKDKAKYKILVVHGVDSSKDVYLPVSQELVEELGIYLLMFDRAGYAESDPNPNRSVKSDALDIEELADKLEIGSKFYLLGMSAGGYPAWGCLNYIPHRLAGLSLVVPLVNYWWPSLPVDLRRVAFKRMFLRDRCVYSLAHYAPQLLYWWLTQKWFPSFTPLEGHPSIFSSQDLEILKKMEGAPVPDQKKTRQQGVYESLHRDIMVGFGDWGFDPLVMSNPFPNGESSVHIWQGNDDRMIPVLLQRHVAERLPWITYTEVPNAGHFFVHDNVYIDAILRELLLGERPSFA</sequence>
<feature type="chain" id="PRO_5043038129" description="AB hydrolase-1 domain-containing protein" evidence="1">
    <location>
        <begin position="22"/>
        <end position="346"/>
    </location>
</feature>
<organism evidence="3 4">
    <name type="scientific">Stephania cephalantha</name>
    <dbReference type="NCBI Taxonomy" id="152367"/>
    <lineage>
        <taxon>Eukaryota</taxon>
        <taxon>Viridiplantae</taxon>
        <taxon>Streptophyta</taxon>
        <taxon>Embryophyta</taxon>
        <taxon>Tracheophyta</taxon>
        <taxon>Spermatophyta</taxon>
        <taxon>Magnoliopsida</taxon>
        <taxon>Ranunculales</taxon>
        <taxon>Menispermaceae</taxon>
        <taxon>Menispermoideae</taxon>
        <taxon>Cissampelideae</taxon>
        <taxon>Stephania</taxon>
    </lineage>
</organism>
<keyword evidence="1" id="KW-0732">Signal</keyword>
<proteinExistence type="predicted"/>
<comment type="caution">
    <text evidence="3">The sequence shown here is derived from an EMBL/GenBank/DDBJ whole genome shotgun (WGS) entry which is preliminary data.</text>
</comment>
<evidence type="ECO:0000256" key="1">
    <source>
        <dbReference type="SAM" id="SignalP"/>
    </source>
</evidence>
<dbReference type="Pfam" id="PF12697">
    <property type="entry name" value="Abhydrolase_6"/>
    <property type="match status" value="1"/>
</dbReference>
<dbReference type="SUPFAM" id="SSF53474">
    <property type="entry name" value="alpha/beta-Hydrolases"/>
    <property type="match status" value="1"/>
</dbReference>
<dbReference type="InterPro" id="IPR000073">
    <property type="entry name" value="AB_hydrolase_1"/>
</dbReference>
<dbReference type="InterPro" id="IPR029058">
    <property type="entry name" value="AB_hydrolase_fold"/>
</dbReference>
<dbReference type="PANTHER" id="PTHR45763:SF21">
    <property type="entry name" value="ALPHA_BETA-HYDROLASES SUPERFAMILY PROTEIN"/>
    <property type="match status" value="1"/>
</dbReference>
<dbReference type="AlphaFoldDB" id="A0AAP0J2N1"/>
<dbReference type="EMBL" id="JBBNAG010000006">
    <property type="protein sequence ID" value="KAK9126396.1"/>
    <property type="molecule type" value="Genomic_DNA"/>
</dbReference>
<feature type="domain" description="AB hydrolase-1" evidence="2">
    <location>
        <begin position="66"/>
        <end position="326"/>
    </location>
</feature>
<evidence type="ECO:0000259" key="2">
    <source>
        <dbReference type="Pfam" id="PF12697"/>
    </source>
</evidence>
<dbReference type="Proteomes" id="UP001419268">
    <property type="component" value="Unassembled WGS sequence"/>
</dbReference>
<dbReference type="FunFam" id="3.40.50.1820:FF:000270">
    <property type="entry name" value="Alpha/beta-Hydrolases superfamily protein"/>
    <property type="match status" value="1"/>
</dbReference>
<evidence type="ECO:0000313" key="3">
    <source>
        <dbReference type="EMBL" id="KAK9126396.1"/>
    </source>
</evidence>
<dbReference type="Gene3D" id="3.40.50.1820">
    <property type="entry name" value="alpha/beta hydrolase"/>
    <property type="match status" value="1"/>
</dbReference>
<name>A0AAP0J2N1_9MAGN</name>
<gene>
    <name evidence="3" type="ORF">Scep_015242</name>
</gene>